<organism evidence="2 3">
    <name type="scientific">Lactobacillus nasalidis</name>
    <dbReference type="NCBI Taxonomy" id="2797258"/>
    <lineage>
        <taxon>Bacteria</taxon>
        <taxon>Bacillati</taxon>
        <taxon>Bacillota</taxon>
        <taxon>Bacilli</taxon>
        <taxon>Lactobacillales</taxon>
        <taxon>Lactobacillaceae</taxon>
        <taxon>Lactobacillus</taxon>
    </lineage>
</organism>
<evidence type="ECO:0000313" key="2">
    <source>
        <dbReference type="EMBL" id="GHW01470.1"/>
    </source>
</evidence>
<dbReference type="RefSeq" id="WP_201331914.1">
    <property type="nucleotide sequence ID" value="NZ_BOCG01000451.1"/>
</dbReference>
<reference evidence="3" key="1">
    <citation type="submission" date="2021-01" db="EMBL/GenBank/DDBJ databases">
        <title>Draft genome sequence of Nasalis larvatus strain YZ03.</title>
        <authorList>
            <person name="Suzuki-Hashido N."/>
            <person name="Tsuchida S."/>
            <person name="Hayakawa T."/>
        </authorList>
    </citation>
    <scope>NUCLEOTIDE SEQUENCE [LARGE SCALE GENOMIC DNA]</scope>
    <source>
        <strain evidence="3">YZ03</strain>
    </source>
</reference>
<comment type="caution">
    <text evidence="2">The sequence shown here is derived from an EMBL/GenBank/DDBJ whole genome shotgun (WGS) entry which is preliminary data.</text>
</comment>
<protein>
    <submittedName>
        <fullName evidence="2">Uncharacterized protein</fullName>
    </submittedName>
</protein>
<keyword evidence="3" id="KW-1185">Reference proteome</keyword>
<feature type="coiled-coil region" evidence="1">
    <location>
        <begin position="154"/>
        <end position="181"/>
    </location>
</feature>
<proteinExistence type="predicted"/>
<dbReference type="Proteomes" id="UP000616547">
    <property type="component" value="Unassembled WGS sequence"/>
</dbReference>
<dbReference type="EMBL" id="BOCI01000301">
    <property type="protein sequence ID" value="GHW01470.1"/>
    <property type="molecule type" value="Genomic_DNA"/>
</dbReference>
<gene>
    <name evidence="2" type="ORF">lacNasYZ03_11570</name>
</gene>
<sequence>MGGRGSYYGTTRKSNVISVEEWKKRITDWRNKDYMKPEDRPKKSTFLQQKEIRELLKTEKDANKRRAYQQSVDNYKKAFDLLKAEKDASKPKEKQYKTSPEIEALRRKASAWHDEVVKRSWALTGNTSWLNGEVKRAEEMAQFSGQKFDRAAYIKMLKKNRKQAENELTQIRKEYHDLKAQIKRMGGKTIDL</sequence>
<name>A0ABQ3W7Y7_9LACO</name>
<keyword evidence="1" id="KW-0175">Coiled coil</keyword>
<evidence type="ECO:0000256" key="1">
    <source>
        <dbReference type="SAM" id="Coils"/>
    </source>
</evidence>
<evidence type="ECO:0000313" key="3">
    <source>
        <dbReference type="Proteomes" id="UP000616547"/>
    </source>
</evidence>
<accession>A0ABQ3W7Y7</accession>